<evidence type="ECO:0000313" key="9">
    <source>
        <dbReference type="Proteomes" id="UP000001064"/>
    </source>
</evidence>
<dbReference type="VEuPathDB" id="AmoebaDB:DICPUDRAFT_38395"/>
<dbReference type="InterPro" id="IPR038846">
    <property type="entry name" value="RPC9"/>
</dbReference>
<dbReference type="STRING" id="5786.F0ZUC7"/>
<reference evidence="9" key="1">
    <citation type="journal article" date="2011" name="Genome Biol.">
        <title>Comparative genomics of the social amoebae Dictyostelium discoideum and Dictyostelium purpureum.</title>
        <authorList>
            <consortium name="US DOE Joint Genome Institute (JGI-PGF)"/>
            <person name="Sucgang R."/>
            <person name="Kuo A."/>
            <person name="Tian X."/>
            <person name="Salerno W."/>
            <person name="Parikh A."/>
            <person name="Feasley C.L."/>
            <person name="Dalin E."/>
            <person name="Tu H."/>
            <person name="Huang E."/>
            <person name="Barry K."/>
            <person name="Lindquist E."/>
            <person name="Shapiro H."/>
            <person name="Bruce D."/>
            <person name="Schmutz J."/>
            <person name="Salamov A."/>
            <person name="Fey P."/>
            <person name="Gaudet P."/>
            <person name="Anjard C."/>
            <person name="Babu M.M."/>
            <person name="Basu S."/>
            <person name="Bushmanova Y."/>
            <person name="van der Wel H."/>
            <person name="Katoh-Kurasawa M."/>
            <person name="Dinh C."/>
            <person name="Coutinho P.M."/>
            <person name="Saito T."/>
            <person name="Elias M."/>
            <person name="Schaap P."/>
            <person name="Kay R.R."/>
            <person name="Henrissat B."/>
            <person name="Eichinger L."/>
            <person name="Rivero F."/>
            <person name="Putnam N.H."/>
            <person name="West C.M."/>
            <person name="Loomis W.F."/>
            <person name="Chisholm R.L."/>
            <person name="Shaulsky G."/>
            <person name="Strassmann J.E."/>
            <person name="Queller D.C."/>
            <person name="Kuspa A."/>
            <person name="Grigoriev I.V."/>
        </authorList>
    </citation>
    <scope>NUCLEOTIDE SEQUENCE [LARGE SCALE GENOMIC DNA]</scope>
    <source>
        <strain evidence="9">QSDP1</strain>
    </source>
</reference>
<keyword evidence="6" id="KW-0539">Nucleus</keyword>
<evidence type="ECO:0000256" key="2">
    <source>
        <dbReference type="ARBA" id="ARBA00006898"/>
    </source>
</evidence>
<feature type="non-terminal residue" evidence="8">
    <location>
        <position position="123"/>
    </location>
</feature>
<proteinExistence type="inferred from homology"/>
<comment type="subcellular location">
    <subcellularLocation>
        <location evidence="1">Nucleus</location>
    </subcellularLocation>
</comment>
<evidence type="ECO:0000256" key="6">
    <source>
        <dbReference type="ARBA" id="ARBA00023242"/>
    </source>
</evidence>
<evidence type="ECO:0000256" key="1">
    <source>
        <dbReference type="ARBA" id="ARBA00004123"/>
    </source>
</evidence>
<keyword evidence="4" id="KW-0240">DNA-directed RNA polymerase</keyword>
<dbReference type="GO" id="GO:0006384">
    <property type="term" value="P:transcription initiation at RNA polymerase III promoter"/>
    <property type="evidence" value="ECO:0000318"/>
    <property type="project" value="GO_Central"/>
</dbReference>
<protein>
    <recommendedName>
        <fullName evidence="3">DNA-directed RNA polymerase III subunit RPC9</fullName>
    </recommendedName>
</protein>
<dbReference type="Pfam" id="PF03874">
    <property type="entry name" value="RNA_pol_Rpb4"/>
    <property type="match status" value="1"/>
</dbReference>
<dbReference type="RefSeq" id="XP_003291026.1">
    <property type="nucleotide sequence ID" value="XM_003290978.1"/>
</dbReference>
<dbReference type="GO" id="GO:0005666">
    <property type="term" value="C:RNA polymerase III complex"/>
    <property type="evidence" value="ECO:0000318"/>
    <property type="project" value="GO_Central"/>
</dbReference>
<dbReference type="GO" id="GO:0000166">
    <property type="term" value="F:nucleotide binding"/>
    <property type="evidence" value="ECO:0007669"/>
    <property type="project" value="InterPro"/>
</dbReference>
<evidence type="ECO:0000259" key="7">
    <source>
        <dbReference type="SMART" id="SM00657"/>
    </source>
</evidence>
<dbReference type="InterPro" id="IPR010997">
    <property type="entry name" value="HRDC-like_sf"/>
</dbReference>
<dbReference type="InterPro" id="IPR038324">
    <property type="entry name" value="Rpb4/RPC9_sf"/>
</dbReference>
<sequence>IKKDKEELITNFEVLSLLKHKRRIEGQVLLNEFVNNTVRYLETTPASKESVESVKKCRLEINKLATQNGSKIMKAELLQILNIAPSGEVEVHLIVEDCEDRLNPKELLRVVKDSLGDAVVREL</sequence>
<dbReference type="GeneID" id="10508945"/>
<name>F0ZUC7_DICPU</name>
<feature type="domain" description="RNA polymerase Rpb4/RPC9 core" evidence="7">
    <location>
        <begin position="1"/>
        <end position="119"/>
    </location>
</feature>
<accession>F0ZUC7</accession>
<dbReference type="EMBL" id="GL871192">
    <property type="protein sequence ID" value="EGC32454.1"/>
    <property type="molecule type" value="Genomic_DNA"/>
</dbReference>
<dbReference type="PANTHER" id="PTHR15561">
    <property type="entry name" value="CALCITONIN GENE-RELATED PEPTIDE-RECEPTOR COMPONENT PROTEIN"/>
    <property type="match status" value="1"/>
</dbReference>
<dbReference type="OMA" id="CEDRIDA"/>
<dbReference type="PANTHER" id="PTHR15561:SF0">
    <property type="entry name" value="DNA-DIRECTED RNA POLYMERASE III SUBUNIT RPC9"/>
    <property type="match status" value="1"/>
</dbReference>
<evidence type="ECO:0000256" key="3">
    <source>
        <dbReference type="ARBA" id="ARBA00016672"/>
    </source>
</evidence>
<dbReference type="OrthoDB" id="1746530at2759"/>
<organism evidence="8 9">
    <name type="scientific">Dictyostelium purpureum</name>
    <name type="common">Slime mold</name>
    <dbReference type="NCBI Taxonomy" id="5786"/>
    <lineage>
        <taxon>Eukaryota</taxon>
        <taxon>Amoebozoa</taxon>
        <taxon>Evosea</taxon>
        <taxon>Eumycetozoa</taxon>
        <taxon>Dictyostelia</taxon>
        <taxon>Dictyosteliales</taxon>
        <taxon>Dictyosteliaceae</taxon>
        <taxon>Dictyostelium</taxon>
    </lineage>
</organism>
<keyword evidence="9" id="KW-1185">Reference proteome</keyword>
<dbReference type="AlphaFoldDB" id="F0ZUC7"/>
<dbReference type="InterPro" id="IPR005574">
    <property type="entry name" value="Rpb4/RPC9"/>
</dbReference>
<dbReference type="InParanoid" id="F0ZUC7"/>
<dbReference type="SUPFAM" id="SSF47819">
    <property type="entry name" value="HRDC-like"/>
    <property type="match status" value="1"/>
</dbReference>
<evidence type="ECO:0000313" key="8">
    <source>
        <dbReference type="EMBL" id="EGC32454.1"/>
    </source>
</evidence>
<evidence type="ECO:0000256" key="4">
    <source>
        <dbReference type="ARBA" id="ARBA00022478"/>
    </source>
</evidence>
<keyword evidence="5" id="KW-0804">Transcription</keyword>
<evidence type="ECO:0000256" key="5">
    <source>
        <dbReference type="ARBA" id="ARBA00023163"/>
    </source>
</evidence>
<dbReference type="InterPro" id="IPR006590">
    <property type="entry name" value="RNA_pol_Rpb4/RPC9_core"/>
</dbReference>
<dbReference type="FunCoup" id="F0ZUC7">
    <property type="interactions" value="15"/>
</dbReference>
<dbReference type="eggNOG" id="ENOG502RI0N">
    <property type="taxonomic scope" value="Eukaryota"/>
</dbReference>
<dbReference type="KEGG" id="dpp:DICPUDRAFT_38395"/>
<dbReference type="Gene3D" id="1.20.1250.40">
    <property type="match status" value="1"/>
</dbReference>
<dbReference type="Proteomes" id="UP000001064">
    <property type="component" value="Unassembled WGS sequence"/>
</dbReference>
<dbReference type="SMART" id="SM00657">
    <property type="entry name" value="RPOL4c"/>
    <property type="match status" value="1"/>
</dbReference>
<gene>
    <name evidence="8" type="ORF">DICPUDRAFT_38395</name>
</gene>
<comment type="similarity">
    <text evidence="2">Belongs to the eukaryotic RPC9 RNA polymerase subunit family.</text>
</comment>